<dbReference type="PANTHER" id="PTHR12775">
    <property type="entry name" value="PROTEIN C20ORF43 HOMOLOG"/>
    <property type="match status" value="1"/>
</dbReference>
<organism evidence="3">
    <name type="scientific">Absidia glauca</name>
    <name type="common">Pin mould</name>
    <dbReference type="NCBI Taxonomy" id="4829"/>
    <lineage>
        <taxon>Eukaryota</taxon>
        <taxon>Fungi</taxon>
        <taxon>Fungi incertae sedis</taxon>
        <taxon>Mucoromycota</taxon>
        <taxon>Mucoromycotina</taxon>
        <taxon>Mucoromycetes</taxon>
        <taxon>Mucorales</taxon>
        <taxon>Cunninghamellaceae</taxon>
        <taxon>Absidia</taxon>
    </lineage>
</organism>
<dbReference type="AlphaFoldDB" id="A0A168L3P1"/>
<evidence type="ECO:0000313" key="3">
    <source>
        <dbReference type="EMBL" id="SAL95997.1"/>
    </source>
</evidence>
<feature type="region of interest" description="Disordered" evidence="2">
    <location>
        <begin position="189"/>
        <end position="236"/>
    </location>
</feature>
<evidence type="ECO:0000313" key="4">
    <source>
        <dbReference type="Proteomes" id="UP000078561"/>
    </source>
</evidence>
<proteinExistence type="inferred from homology"/>
<gene>
    <name evidence="3" type="primary">ABSGL_01338.1 scaffold 1223</name>
</gene>
<dbReference type="GO" id="GO:0005634">
    <property type="term" value="C:nucleus"/>
    <property type="evidence" value="ECO:0007669"/>
    <property type="project" value="TreeGrafter"/>
</dbReference>
<dbReference type="CDD" id="cd16653">
    <property type="entry name" value="RING-like_Rtf2"/>
    <property type="match status" value="1"/>
</dbReference>
<dbReference type="InterPro" id="IPR027799">
    <property type="entry name" value="Rtf2_RING-finger"/>
</dbReference>
<dbReference type="Pfam" id="PF04641">
    <property type="entry name" value="Rtf2"/>
    <property type="match status" value="1"/>
</dbReference>
<dbReference type="PANTHER" id="PTHR12775:SF0">
    <property type="entry name" value="REPLICATION TERMINATION FACTOR 2"/>
    <property type="match status" value="1"/>
</dbReference>
<dbReference type="EMBL" id="LT550481">
    <property type="protein sequence ID" value="SAL95997.1"/>
    <property type="molecule type" value="Genomic_DNA"/>
</dbReference>
<dbReference type="OrthoDB" id="247013at2759"/>
<dbReference type="SUPFAM" id="SSF57850">
    <property type="entry name" value="RING/U-box"/>
    <property type="match status" value="1"/>
</dbReference>
<protein>
    <submittedName>
        <fullName evidence="3">Uncharacterized protein</fullName>
    </submittedName>
</protein>
<keyword evidence="4" id="KW-1185">Reference proteome</keyword>
<dbReference type="FunCoup" id="A0A168L3P1">
    <property type="interactions" value="936"/>
</dbReference>
<accession>A0A168L3P1</accession>
<dbReference type="InterPro" id="IPR006735">
    <property type="entry name" value="Rtf2"/>
</dbReference>
<dbReference type="GO" id="GO:0006274">
    <property type="term" value="P:DNA replication termination"/>
    <property type="evidence" value="ECO:0007669"/>
    <property type="project" value="TreeGrafter"/>
</dbReference>
<dbReference type="OMA" id="EFRWLHC"/>
<evidence type="ECO:0000256" key="1">
    <source>
        <dbReference type="ARBA" id="ARBA00009885"/>
    </source>
</evidence>
<dbReference type="STRING" id="4829.A0A168L3P1"/>
<sequence length="288" mass="32091">MGNDGGSIPRRIELVKEKQKDVKQNPNLQREAAWFYCALSKRALEQPIVADRLGKLYNQDVVIEYILDPAAYGDGDKICPYIRSTKDTVKLNLTPNPTYINLQNNTSTVVGSLDRDLKSQFICPISMKEMNGKHRFVYLDSCGCTFAEQTMKEVTSTQCLSCGKPFDTTNIIVINPTNKEEIDTMTKAMELKKKKSKSSSSSKKRNREGGDDIKKNSNKKAAVDRQGTKHISSSVAASAVMDKVSKELAERQKTKPVSSAIQSLYTNKDGSSKVKGNYLTMGTFNRYS</sequence>
<dbReference type="InParanoid" id="A0A168L3P1"/>
<dbReference type="Proteomes" id="UP000078561">
    <property type="component" value="Unassembled WGS sequence"/>
</dbReference>
<evidence type="ECO:0000256" key="2">
    <source>
        <dbReference type="SAM" id="MobiDB-lite"/>
    </source>
</evidence>
<reference evidence="3" key="1">
    <citation type="submission" date="2016-04" db="EMBL/GenBank/DDBJ databases">
        <authorList>
            <person name="Evans L.H."/>
            <person name="Alamgir A."/>
            <person name="Owens N."/>
            <person name="Weber N.D."/>
            <person name="Virtaneva K."/>
            <person name="Barbian K."/>
            <person name="Babar A."/>
            <person name="Rosenke K."/>
        </authorList>
    </citation>
    <scope>NUCLEOTIDE SEQUENCE [LARGE SCALE GENOMIC DNA]</scope>
    <source>
        <strain evidence="3">CBS 101.48</strain>
    </source>
</reference>
<name>A0A168L3P1_ABSGL</name>
<feature type="compositionally biased region" description="Basic and acidic residues" evidence="2">
    <location>
        <begin position="207"/>
        <end position="227"/>
    </location>
</feature>
<feature type="compositionally biased region" description="Basic residues" evidence="2">
    <location>
        <begin position="192"/>
        <end position="206"/>
    </location>
</feature>
<comment type="similarity">
    <text evidence="1">Belongs to the rtf2 family.</text>
</comment>